<proteinExistence type="predicted"/>
<dbReference type="InterPro" id="IPR020458">
    <property type="entry name" value="Znf_DskA_TraR_CS"/>
</dbReference>
<evidence type="ECO:0000313" key="3">
    <source>
        <dbReference type="Proteomes" id="UP000198226"/>
    </source>
</evidence>
<dbReference type="Pfam" id="PF01258">
    <property type="entry name" value="zf-dskA_traR"/>
    <property type="match status" value="1"/>
</dbReference>
<dbReference type="OrthoDB" id="9803742at2"/>
<dbReference type="GO" id="GO:0008270">
    <property type="term" value="F:zinc ion binding"/>
    <property type="evidence" value="ECO:0007669"/>
    <property type="project" value="InterPro"/>
</dbReference>
<evidence type="ECO:0000313" key="2">
    <source>
        <dbReference type="EMBL" id="SCG37391.1"/>
    </source>
</evidence>
<organism evidence="2 3">
    <name type="scientific">Micromonospora rifamycinica</name>
    <dbReference type="NCBI Taxonomy" id="291594"/>
    <lineage>
        <taxon>Bacteria</taxon>
        <taxon>Bacillati</taxon>
        <taxon>Actinomycetota</taxon>
        <taxon>Actinomycetes</taxon>
        <taxon>Micromonosporales</taxon>
        <taxon>Micromonosporaceae</taxon>
        <taxon>Micromonospora</taxon>
    </lineage>
</organism>
<sequence length="132" mass="14635">MLVHDSVGTARTEAEADRIRIALRTRYDELSAEYEHTVAQSQVLRLVEVGDTAGDDQADSGTKTAERDTAQSLLRAILDRRAQFEHALTRLDEGTYGFCEGCTSPIPVERLEIFPAATSCVACKQHRERRAA</sequence>
<dbReference type="Gene3D" id="1.20.120.910">
    <property type="entry name" value="DksA, coiled-coil domain"/>
    <property type="match status" value="1"/>
</dbReference>
<dbReference type="PANTHER" id="PTHR33823">
    <property type="entry name" value="RNA POLYMERASE-BINDING TRANSCRIPTION FACTOR DKSA-RELATED"/>
    <property type="match status" value="1"/>
</dbReference>
<dbReference type="PROSITE" id="PS01102">
    <property type="entry name" value="ZF_DKSA_1"/>
    <property type="match status" value="1"/>
</dbReference>
<dbReference type="PROSITE" id="PS51128">
    <property type="entry name" value="ZF_DKSA_2"/>
    <property type="match status" value="1"/>
</dbReference>
<dbReference type="PANTHER" id="PTHR33823:SF2">
    <property type="entry name" value="RNA POLYMERASE-BINDING TRANSCRIPTION FACTOR DKSA"/>
    <property type="match status" value="1"/>
</dbReference>
<dbReference type="InterPro" id="IPR000962">
    <property type="entry name" value="Znf_DskA_TraR"/>
</dbReference>
<feature type="domain" description="Zinc finger DksA/TraR C4-type" evidence="1">
    <location>
        <begin position="94"/>
        <end position="129"/>
    </location>
</feature>
<dbReference type="Proteomes" id="UP000198226">
    <property type="component" value="Chromosome I"/>
</dbReference>
<evidence type="ECO:0000259" key="1">
    <source>
        <dbReference type="Pfam" id="PF01258"/>
    </source>
</evidence>
<gene>
    <name evidence="2" type="ORF">GA0070623_0308</name>
</gene>
<protein>
    <submittedName>
        <fullName evidence="2">Transcriptional regulator, TraR/DksA family</fullName>
    </submittedName>
</protein>
<name>A0A109IG26_9ACTN</name>
<dbReference type="AlphaFoldDB" id="A0A109IG26"/>
<accession>A0A109IG26</accession>
<dbReference type="RefSeq" id="WP_067314378.1">
    <property type="nucleotide sequence ID" value="NZ_CP109472.1"/>
</dbReference>
<dbReference type="EMBL" id="LT607752">
    <property type="protein sequence ID" value="SCG37391.1"/>
    <property type="molecule type" value="Genomic_DNA"/>
</dbReference>
<reference evidence="3" key="1">
    <citation type="submission" date="2016-06" db="EMBL/GenBank/DDBJ databases">
        <authorList>
            <person name="Varghese N."/>
            <person name="Submissions Spin"/>
        </authorList>
    </citation>
    <scope>NUCLEOTIDE SEQUENCE [LARGE SCALE GENOMIC DNA]</scope>
    <source>
        <strain evidence="3">DSM 44983</strain>
    </source>
</reference>
<dbReference type="SUPFAM" id="SSF57716">
    <property type="entry name" value="Glucocorticoid receptor-like (DNA-binding domain)"/>
    <property type="match status" value="1"/>
</dbReference>
<keyword evidence="3" id="KW-1185">Reference proteome</keyword>